<dbReference type="AlphaFoldDB" id="A0A061HZL5"/>
<reference evidence="2" key="1">
    <citation type="journal article" date="2013" name="Nat. Biotechnol.">
        <title>Chinese hamster genome sequenced from sorted chromosomes.</title>
        <authorList>
            <person name="Brinkrolf K."/>
            <person name="Rupp O."/>
            <person name="Laux H."/>
            <person name="Kollin F."/>
            <person name="Ernst W."/>
            <person name="Linke B."/>
            <person name="Kofler R."/>
            <person name="Romand S."/>
            <person name="Hesse F."/>
            <person name="Budach W.E."/>
            <person name="Galosy S."/>
            <person name="Muller D."/>
            <person name="Noll T."/>
            <person name="Wienberg J."/>
            <person name="Jostock T."/>
            <person name="Leonard M."/>
            <person name="Grillari J."/>
            <person name="Tauch A."/>
            <person name="Goesmann A."/>
            <person name="Helk B."/>
            <person name="Mott J.E."/>
            <person name="Puhler A."/>
            <person name="Borth N."/>
        </authorList>
    </citation>
    <scope>NUCLEOTIDE SEQUENCE [LARGE SCALE GENOMIC DNA]</scope>
    <source>
        <strain evidence="2">17A/GY</strain>
    </source>
</reference>
<evidence type="ECO:0000313" key="1">
    <source>
        <dbReference type="EMBL" id="ERE72253.1"/>
    </source>
</evidence>
<protein>
    <submittedName>
        <fullName evidence="1">Uncharacterized protein</fullName>
    </submittedName>
</protein>
<sequence>MEPQSCLDLHLLDEFSVAGFMLRSLIHFDFSFVHGDRYGSICNLLHVDIVMATPFAEDAFFFPLYNVSFFVKNQVFYYLFG</sequence>
<evidence type="ECO:0000313" key="2">
    <source>
        <dbReference type="Proteomes" id="UP000030759"/>
    </source>
</evidence>
<organism evidence="1 2">
    <name type="scientific">Cricetulus griseus</name>
    <name type="common">Chinese hamster</name>
    <name type="synonym">Cricetulus barabensis griseus</name>
    <dbReference type="NCBI Taxonomy" id="10029"/>
    <lineage>
        <taxon>Eukaryota</taxon>
        <taxon>Metazoa</taxon>
        <taxon>Chordata</taxon>
        <taxon>Craniata</taxon>
        <taxon>Vertebrata</taxon>
        <taxon>Euteleostomi</taxon>
        <taxon>Mammalia</taxon>
        <taxon>Eutheria</taxon>
        <taxon>Euarchontoglires</taxon>
        <taxon>Glires</taxon>
        <taxon>Rodentia</taxon>
        <taxon>Myomorpha</taxon>
        <taxon>Muroidea</taxon>
        <taxon>Cricetidae</taxon>
        <taxon>Cricetinae</taxon>
        <taxon>Cricetulus</taxon>
    </lineage>
</organism>
<name>A0A061HZL5_CRIGR</name>
<proteinExistence type="predicted"/>
<dbReference type="Proteomes" id="UP000030759">
    <property type="component" value="Unassembled WGS sequence"/>
</dbReference>
<dbReference type="EMBL" id="KE680520">
    <property type="protein sequence ID" value="ERE72253.1"/>
    <property type="molecule type" value="Genomic_DNA"/>
</dbReference>
<gene>
    <name evidence="1" type="ORF">H671_5g15135</name>
</gene>
<accession>A0A061HZL5</accession>